<feature type="domain" description="RNA polymerase sigma factor 70 region 4 type 2" evidence="7">
    <location>
        <begin position="109"/>
        <end position="154"/>
    </location>
</feature>
<evidence type="ECO:0000256" key="1">
    <source>
        <dbReference type="ARBA" id="ARBA00010641"/>
    </source>
</evidence>
<reference evidence="9" key="1">
    <citation type="journal article" date="2019" name="Int. J. Syst. Evol. Microbiol.">
        <title>The Global Catalogue of Microorganisms (GCM) 10K type strain sequencing project: providing services to taxonomists for standard genome sequencing and annotation.</title>
        <authorList>
            <consortium name="The Broad Institute Genomics Platform"/>
            <consortium name="The Broad Institute Genome Sequencing Center for Infectious Disease"/>
            <person name="Wu L."/>
            <person name="Ma J."/>
        </authorList>
    </citation>
    <scope>NUCLEOTIDE SEQUENCE [LARGE SCALE GENOMIC DNA]</scope>
    <source>
        <strain evidence="9">IBRC-M 10908</strain>
    </source>
</reference>
<protein>
    <submittedName>
        <fullName evidence="8">Sigma-70 family RNA polymerase sigma factor</fullName>
    </submittedName>
</protein>
<feature type="domain" description="RNA polymerase sigma-70 region 2" evidence="6">
    <location>
        <begin position="8"/>
        <end position="71"/>
    </location>
</feature>
<dbReference type="InterPro" id="IPR036388">
    <property type="entry name" value="WH-like_DNA-bd_sf"/>
</dbReference>
<dbReference type="InterPro" id="IPR014284">
    <property type="entry name" value="RNA_pol_sigma-70_dom"/>
</dbReference>
<dbReference type="NCBIfam" id="TIGR02937">
    <property type="entry name" value="sigma70-ECF"/>
    <property type="match status" value="1"/>
</dbReference>
<keyword evidence="3" id="KW-0805">Transcription regulation</keyword>
<evidence type="ECO:0000256" key="3">
    <source>
        <dbReference type="ARBA" id="ARBA00023015"/>
    </source>
</evidence>
<dbReference type="SUPFAM" id="SSF88659">
    <property type="entry name" value="Sigma3 and sigma4 domains of RNA polymerase sigma factors"/>
    <property type="match status" value="1"/>
</dbReference>
<proteinExistence type="inferred from homology"/>
<dbReference type="Pfam" id="PF04542">
    <property type="entry name" value="Sigma70_r2"/>
    <property type="match status" value="1"/>
</dbReference>
<comment type="caution">
    <text evidence="8">The sequence shown here is derived from an EMBL/GenBank/DDBJ whole genome shotgun (WGS) entry which is preliminary data.</text>
</comment>
<dbReference type="InterPro" id="IPR013325">
    <property type="entry name" value="RNA_pol_sigma_r2"/>
</dbReference>
<dbReference type="InterPro" id="IPR007627">
    <property type="entry name" value="RNA_pol_sigma70_r2"/>
</dbReference>
<comment type="subunit">
    <text evidence="2">Interacts transiently with the RNA polymerase catalytic core formed by RpoA, RpoB, RpoC and RpoZ (2 alpha, 1 beta, 1 beta' and 1 omega subunit) to form the RNA polymerase holoenzyme that can initiate transcription.</text>
</comment>
<dbReference type="SUPFAM" id="SSF88946">
    <property type="entry name" value="Sigma2 domain of RNA polymerase sigma factors"/>
    <property type="match status" value="1"/>
</dbReference>
<evidence type="ECO:0000256" key="2">
    <source>
        <dbReference type="ARBA" id="ARBA00011344"/>
    </source>
</evidence>
<dbReference type="EMBL" id="JBHSDK010000061">
    <property type="protein sequence ID" value="MFC4338033.1"/>
    <property type="molecule type" value="Genomic_DNA"/>
</dbReference>
<evidence type="ECO:0000313" key="9">
    <source>
        <dbReference type="Proteomes" id="UP001595823"/>
    </source>
</evidence>
<dbReference type="InterPro" id="IPR032710">
    <property type="entry name" value="NTF2-like_dom_sf"/>
</dbReference>
<evidence type="ECO:0000313" key="8">
    <source>
        <dbReference type="EMBL" id="MFC4338033.1"/>
    </source>
</evidence>
<name>A0ABV8U5Q8_9ACTN</name>
<dbReference type="RefSeq" id="WP_380625651.1">
    <property type="nucleotide sequence ID" value="NZ_JBHSDK010000061.1"/>
</dbReference>
<sequence>MEDLVRRFEAQRPRLQALACRILRSDSDAEDVVQDAWLRLASHAEDRFDNLEGWLTTVTTRLCLTRLERRRARPEVPLGTAADGETAVPDPVGEAVLGETVAGAMSIVLEALRPAERVAFVLHDMFAIPFGDIARTLDRSEQATRQLASRARRRVRDEVHPDTDLRRERRVVEAFLSAARDGRMRDLLGMLDPDALMRADEAAVAAGAAPESRGADDIAALFSGRARAAFCAVVGDRIGIAWLRRGEVGAVIEVRFAGGLIRDLSVVAHPGRLRRLRVSLPVGS</sequence>
<dbReference type="SUPFAM" id="SSF54427">
    <property type="entry name" value="NTF2-like"/>
    <property type="match status" value="1"/>
</dbReference>
<dbReference type="PANTHER" id="PTHR30173:SF43">
    <property type="entry name" value="ECF RNA POLYMERASE SIGMA FACTOR SIGI-RELATED"/>
    <property type="match status" value="1"/>
</dbReference>
<gene>
    <name evidence="8" type="ORF">ACFPET_22840</name>
</gene>
<dbReference type="Gene3D" id="1.10.1740.10">
    <property type="match status" value="1"/>
</dbReference>
<dbReference type="InterPro" id="IPR052704">
    <property type="entry name" value="ECF_Sigma-70_Domain"/>
</dbReference>
<evidence type="ECO:0000259" key="6">
    <source>
        <dbReference type="Pfam" id="PF04542"/>
    </source>
</evidence>
<evidence type="ECO:0000259" key="7">
    <source>
        <dbReference type="Pfam" id="PF08281"/>
    </source>
</evidence>
<evidence type="ECO:0000256" key="4">
    <source>
        <dbReference type="ARBA" id="ARBA00023082"/>
    </source>
</evidence>
<accession>A0ABV8U5Q8</accession>
<comment type="similarity">
    <text evidence="1">Belongs to the sigma-70 factor family. ECF subfamily.</text>
</comment>
<evidence type="ECO:0000256" key="5">
    <source>
        <dbReference type="ARBA" id="ARBA00023163"/>
    </source>
</evidence>
<organism evidence="8 9">
    <name type="scientific">Salininema proteolyticum</name>
    <dbReference type="NCBI Taxonomy" id="1607685"/>
    <lineage>
        <taxon>Bacteria</taxon>
        <taxon>Bacillati</taxon>
        <taxon>Actinomycetota</taxon>
        <taxon>Actinomycetes</taxon>
        <taxon>Glycomycetales</taxon>
        <taxon>Glycomycetaceae</taxon>
        <taxon>Salininema</taxon>
    </lineage>
</organism>
<keyword evidence="4" id="KW-0731">Sigma factor</keyword>
<dbReference type="InterPro" id="IPR013249">
    <property type="entry name" value="RNA_pol_sigma70_r4_t2"/>
</dbReference>
<dbReference type="Pfam" id="PF08281">
    <property type="entry name" value="Sigma70_r4_2"/>
    <property type="match status" value="1"/>
</dbReference>
<keyword evidence="5" id="KW-0804">Transcription</keyword>
<dbReference type="PANTHER" id="PTHR30173">
    <property type="entry name" value="SIGMA 19 FACTOR"/>
    <property type="match status" value="1"/>
</dbReference>
<dbReference type="InterPro" id="IPR013324">
    <property type="entry name" value="RNA_pol_sigma_r3/r4-like"/>
</dbReference>
<dbReference type="Gene3D" id="1.10.10.10">
    <property type="entry name" value="Winged helix-like DNA-binding domain superfamily/Winged helix DNA-binding domain"/>
    <property type="match status" value="1"/>
</dbReference>
<dbReference type="Proteomes" id="UP001595823">
    <property type="component" value="Unassembled WGS sequence"/>
</dbReference>
<keyword evidence="9" id="KW-1185">Reference proteome</keyword>